<dbReference type="EMBL" id="DF820458">
    <property type="protein sequence ID" value="GAK52645.1"/>
    <property type="molecule type" value="Genomic_DNA"/>
</dbReference>
<evidence type="ECO:0000313" key="5">
    <source>
        <dbReference type="EMBL" id="GAK52645.1"/>
    </source>
</evidence>
<feature type="domain" description="PIN" evidence="4">
    <location>
        <begin position="7"/>
        <end position="136"/>
    </location>
</feature>
<dbReference type="Proteomes" id="UP000030700">
    <property type="component" value="Unassembled WGS sequence"/>
</dbReference>
<name>A0A081BQH9_9BACT</name>
<dbReference type="Pfam" id="PF02562">
    <property type="entry name" value="PhoH"/>
    <property type="match status" value="1"/>
</dbReference>
<evidence type="ECO:0000259" key="4">
    <source>
        <dbReference type="SMART" id="SM00670"/>
    </source>
</evidence>
<dbReference type="InterPro" id="IPR029060">
    <property type="entry name" value="PIN-like_dom_sf"/>
</dbReference>
<evidence type="ECO:0000313" key="6">
    <source>
        <dbReference type="Proteomes" id="UP000030700"/>
    </source>
</evidence>
<organism evidence="5">
    <name type="scientific">Candidatus Moduliflexus flocculans</name>
    <dbReference type="NCBI Taxonomy" id="1499966"/>
    <lineage>
        <taxon>Bacteria</taxon>
        <taxon>Candidatus Moduliflexota</taxon>
        <taxon>Candidatus Moduliflexia</taxon>
        <taxon>Candidatus Moduliflexales</taxon>
        <taxon>Candidatus Moduliflexaceae</taxon>
    </lineage>
</organism>
<dbReference type="Gene3D" id="3.40.50.300">
    <property type="entry name" value="P-loop containing nucleotide triphosphate hydrolases"/>
    <property type="match status" value="1"/>
</dbReference>
<keyword evidence="6" id="KW-1185">Reference proteome</keyword>
<accession>A0A081BQH9</accession>
<dbReference type="STRING" id="1499966.U14_03897"/>
<dbReference type="PANTHER" id="PTHR30473:SF2">
    <property type="entry name" value="PIN DOMAIN-CONTAINING PROTEIN"/>
    <property type="match status" value="1"/>
</dbReference>
<dbReference type="AlphaFoldDB" id="A0A081BQH9"/>
<dbReference type="HOGENOM" id="CLU_022283_2_1_0"/>
<protein>
    <recommendedName>
        <fullName evidence="4">PIN domain-containing protein</fullName>
    </recommendedName>
</protein>
<reference evidence="5" key="1">
    <citation type="journal article" date="2015" name="PeerJ">
        <title>First genomic representation of candidate bacterial phylum KSB3 points to enhanced environmental sensing as a trigger of wastewater bulking.</title>
        <authorList>
            <person name="Sekiguchi Y."/>
            <person name="Ohashi A."/>
            <person name="Parks D.H."/>
            <person name="Yamauchi T."/>
            <person name="Tyson G.W."/>
            <person name="Hugenholtz P."/>
        </authorList>
    </citation>
    <scope>NUCLEOTIDE SEQUENCE [LARGE SCALE GENOMIC DNA]</scope>
</reference>
<evidence type="ECO:0000256" key="3">
    <source>
        <dbReference type="ARBA" id="ARBA00046345"/>
    </source>
</evidence>
<comment type="similarity">
    <text evidence="3">In the N-terminal section; belongs to the PINc/VapC protein family.</text>
</comment>
<keyword evidence="2" id="KW-0067">ATP-binding</keyword>
<dbReference type="SMART" id="SM00670">
    <property type="entry name" value="PINc"/>
    <property type="match status" value="1"/>
</dbReference>
<dbReference type="Pfam" id="PF13638">
    <property type="entry name" value="PIN_4"/>
    <property type="match status" value="1"/>
</dbReference>
<evidence type="ECO:0000256" key="1">
    <source>
        <dbReference type="ARBA" id="ARBA00022741"/>
    </source>
</evidence>
<dbReference type="InterPro" id="IPR027417">
    <property type="entry name" value="P-loop_NTPase"/>
</dbReference>
<gene>
    <name evidence="5" type="ORF">U14_03897</name>
</gene>
<dbReference type="GO" id="GO:0005829">
    <property type="term" value="C:cytosol"/>
    <property type="evidence" value="ECO:0007669"/>
    <property type="project" value="TreeGrafter"/>
</dbReference>
<dbReference type="SUPFAM" id="SSF88723">
    <property type="entry name" value="PIN domain-like"/>
    <property type="match status" value="1"/>
</dbReference>
<sequence>MPRKKRKMFVLDTNVILHDSSCLHNFQEHDIVLPITVLEELDHFKKGNESINYHAREFIRTLDALSEDQSFEQGIPIGPGLGKILIKLERKFHEDLALNFSTQKPDHHILNTAYYQSKEHPDRQVILVTKDANFRMKAKSVGLIAEDYTTDHVKDISSLYTGRRIYEDVPDGVIEHLYQEPFESHPEMLNLTEPLKPHEYMILRNSKKSALTTFDPTNETLKRVDKFSAYGITPRNAEQTFALNALTDDSIRLVSISGKAGTGKTLLALAAGLERRKSYRQIFMARPIVPLSNKDIGFLPGDVHSKLDPYMQPLYDNLGVIQNQFSEAETHHRKIKELLEEEKLVISPLAYIRGRSLVKIYFIVDEAQNLTPHEIKTIITRAGEGTKMVFTGDIFQIDHPYLDSHSNGLSYLIEKMQGQKLYAHVTLEKGERSELAELASNLL</sequence>
<dbReference type="CDD" id="cd09883">
    <property type="entry name" value="PIN_VapC_PhoHL-ATPase"/>
    <property type="match status" value="1"/>
</dbReference>
<proteinExistence type="inferred from homology"/>
<dbReference type="InterPro" id="IPR002716">
    <property type="entry name" value="PIN_dom"/>
</dbReference>
<dbReference type="InterPro" id="IPR003714">
    <property type="entry name" value="PhoH"/>
</dbReference>
<dbReference type="FunFam" id="3.40.50.300:FF:000013">
    <property type="entry name" value="PhoH family ATPase"/>
    <property type="match status" value="1"/>
</dbReference>
<evidence type="ECO:0000256" key="2">
    <source>
        <dbReference type="ARBA" id="ARBA00022840"/>
    </source>
</evidence>
<dbReference type="SUPFAM" id="SSF52540">
    <property type="entry name" value="P-loop containing nucleoside triphosphate hydrolases"/>
    <property type="match status" value="1"/>
</dbReference>
<dbReference type="InterPro" id="IPR051451">
    <property type="entry name" value="PhoH2-like"/>
</dbReference>
<dbReference type="Gene3D" id="3.40.50.1010">
    <property type="entry name" value="5'-nuclease"/>
    <property type="match status" value="1"/>
</dbReference>
<keyword evidence="1" id="KW-0547">Nucleotide-binding</keyword>
<dbReference type="PANTHER" id="PTHR30473">
    <property type="entry name" value="PROTEIN PHOH"/>
    <property type="match status" value="1"/>
</dbReference>
<dbReference type="GO" id="GO:0005524">
    <property type="term" value="F:ATP binding"/>
    <property type="evidence" value="ECO:0007669"/>
    <property type="project" value="UniProtKB-KW"/>
</dbReference>